<dbReference type="Proteomes" id="UP000033852">
    <property type="component" value="Unassembled WGS sequence"/>
</dbReference>
<feature type="transmembrane region" description="Helical" evidence="1">
    <location>
        <begin position="99"/>
        <end position="118"/>
    </location>
</feature>
<comment type="caution">
    <text evidence="2">The sequence shown here is derived from an EMBL/GenBank/DDBJ whole genome shotgun (WGS) entry which is preliminary data.</text>
</comment>
<dbReference type="EMBL" id="LCRR01000004">
    <property type="protein sequence ID" value="KKW37746.1"/>
    <property type="molecule type" value="Genomic_DNA"/>
</dbReference>
<keyword evidence="1" id="KW-0812">Transmembrane</keyword>
<feature type="transmembrane region" description="Helical" evidence="1">
    <location>
        <begin position="6"/>
        <end position="23"/>
    </location>
</feature>
<name>A0A0G1Y3G7_9BACT</name>
<protein>
    <submittedName>
        <fullName evidence="2">Uncharacterized protein</fullName>
    </submittedName>
</protein>
<proteinExistence type="predicted"/>
<keyword evidence="1" id="KW-0472">Membrane</keyword>
<reference evidence="2 3" key="1">
    <citation type="journal article" date="2015" name="Nature">
        <title>rRNA introns, odd ribosomes, and small enigmatic genomes across a large radiation of phyla.</title>
        <authorList>
            <person name="Brown C.T."/>
            <person name="Hug L.A."/>
            <person name="Thomas B.C."/>
            <person name="Sharon I."/>
            <person name="Castelle C.J."/>
            <person name="Singh A."/>
            <person name="Wilkins M.J."/>
            <person name="Williams K.H."/>
            <person name="Banfield J.F."/>
        </authorList>
    </citation>
    <scope>NUCLEOTIDE SEQUENCE [LARGE SCALE GENOMIC DNA]</scope>
</reference>
<evidence type="ECO:0000313" key="3">
    <source>
        <dbReference type="Proteomes" id="UP000033852"/>
    </source>
</evidence>
<dbReference type="AlphaFoldDB" id="A0A0G1Y3G7"/>
<dbReference type="STRING" id="1618607.UY86_C0004G0075"/>
<evidence type="ECO:0000256" key="1">
    <source>
        <dbReference type="SAM" id="Phobius"/>
    </source>
</evidence>
<evidence type="ECO:0000313" key="2">
    <source>
        <dbReference type="EMBL" id="KKW37746.1"/>
    </source>
</evidence>
<accession>A0A0G1Y3G7</accession>
<feature type="transmembrane region" description="Helical" evidence="1">
    <location>
        <begin position="47"/>
        <end position="65"/>
    </location>
</feature>
<feature type="transmembrane region" description="Helical" evidence="1">
    <location>
        <begin position="71"/>
        <end position="92"/>
    </location>
</feature>
<sequence length="250" mass="26295">MMTGNWGAILISAIVIGSIYLWWKGGLKRPNVPTGWMTWPAWADSQAAAIVLGVVFILLIMKIALPSATAAIAAAVSWPLLIMGAAITTVLLIRLSGAWRTGLVGTVAVLLLIAVFSSPSCAPGDTTCIEAQRQATIAEAKAKAEAQAAAKKASSVTLECPGKPNIFEIGLSEPPKIINPNSCQLRWKIRIGCVRAYDRSGKVLANKVCVGDEGGVPPGLYSLAALDGPAKVHRIECSRYAIGDFLNGCE</sequence>
<gene>
    <name evidence="2" type="ORF">UY86_C0004G0075</name>
</gene>
<keyword evidence="1" id="KW-1133">Transmembrane helix</keyword>
<organism evidence="2 3">
    <name type="scientific">Candidatus Adlerbacteria bacterium GW2011_GWB1_54_7</name>
    <dbReference type="NCBI Taxonomy" id="1618607"/>
    <lineage>
        <taxon>Bacteria</taxon>
        <taxon>Candidatus Adleribacteriota</taxon>
    </lineage>
</organism>